<evidence type="ECO:0000256" key="9">
    <source>
        <dbReference type="PIRSR" id="PIRSR001589-2"/>
    </source>
</evidence>
<dbReference type="InterPro" id="IPR033738">
    <property type="entry name" value="AsnB_N"/>
</dbReference>
<dbReference type="KEGG" id="deo:CAY53_12280"/>
<organism evidence="12 13">
    <name type="scientific">Desulfobulbus oralis</name>
    <dbReference type="NCBI Taxonomy" id="1986146"/>
    <lineage>
        <taxon>Bacteria</taxon>
        <taxon>Pseudomonadati</taxon>
        <taxon>Thermodesulfobacteriota</taxon>
        <taxon>Desulfobulbia</taxon>
        <taxon>Desulfobulbales</taxon>
        <taxon>Desulfobulbaceae</taxon>
        <taxon>Desulfobulbus</taxon>
    </lineage>
</organism>
<dbReference type="PROSITE" id="PS51278">
    <property type="entry name" value="GATASE_TYPE_2"/>
    <property type="match status" value="1"/>
</dbReference>
<evidence type="ECO:0000256" key="5">
    <source>
        <dbReference type="ARBA" id="ARBA00022840"/>
    </source>
</evidence>
<keyword evidence="13" id="KW-1185">Reference proteome</keyword>
<evidence type="ECO:0000256" key="10">
    <source>
        <dbReference type="PIRSR" id="PIRSR001589-3"/>
    </source>
</evidence>
<dbReference type="EC" id="6.3.5.4" evidence="3"/>
<dbReference type="GO" id="GO:0005829">
    <property type="term" value="C:cytosol"/>
    <property type="evidence" value="ECO:0007669"/>
    <property type="project" value="TreeGrafter"/>
</dbReference>
<dbReference type="AlphaFoldDB" id="A0A2L1GR84"/>
<name>A0A2L1GR84_9BACT</name>
<dbReference type="Proteomes" id="UP000239867">
    <property type="component" value="Chromosome"/>
</dbReference>
<comment type="similarity">
    <text evidence="2">Belongs to the asparagine synthetase family.</text>
</comment>
<dbReference type="GO" id="GO:0004066">
    <property type="term" value="F:asparagine synthase (glutamine-hydrolyzing) activity"/>
    <property type="evidence" value="ECO:0007669"/>
    <property type="project" value="UniProtKB-EC"/>
</dbReference>
<dbReference type="InterPro" id="IPR051786">
    <property type="entry name" value="ASN_synthetase/amidase"/>
</dbReference>
<evidence type="ECO:0000313" key="13">
    <source>
        <dbReference type="Proteomes" id="UP000239867"/>
    </source>
</evidence>
<evidence type="ECO:0000313" key="12">
    <source>
        <dbReference type="EMBL" id="AVD72160.1"/>
    </source>
</evidence>
<keyword evidence="4 9" id="KW-0547">Nucleotide-binding</keyword>
<dbReference type="CDD" id="cd00712">
    <property type="entry name" value="AsnB"/>
    <property type="match status" value="1"/>
</dbReference>
<proteinExistence type="inferred from homology"/>
<dbReference type="EMBL" id="CP021255">
    <property type="protein sequence ID" value="AVD72160.1"/>
    <property type="molecule type" value="Genomic_DNA"/>
</dbReference>
<dbReference type="InterPro" id="IPR014729">
    <property type="entry name" value="Rossmann-like_a/b/a_fold"/>
</dbReference>
<gene>
    <name evidence="12" type="ORF">CAY53_12280</name>
</gene>
<dbReference type="InterPro" id="IPR017932">
    <property type="entry name" value="GATase_2_dom"/>
</dbReference>
<evidence type="ECO:0000256" key="6">
    <source>
        <dbReference type="ARBA" id="ARBA00022962"/>
    </source>
</evidence>
<evidence type="ECO:0000259" key="11">
    <source>
        <dbReference type="PROSITE" id="PS51278"/>
    </source>
</evidence>
<sequence>MCGICGMTWNDAALVQRMAERLAHRGPDQEGEYCAEGISLGHRRLSIIDLSEKGRQPICNEDRTVWLVANGEIYNFQELRRELEQQGHRFTSQSDSEVIVHAYEEYGPEAVDRLRGMFAFALYDSTKRRLLLVRDRMGIKPLYYAECRVDGEPALIFASEIKAMLEYRGLERRVNAQALYDYLGFEFVPAPQTMFAGIRKLPAGHLALFEHGQLAIRQYWDLSFAPGKHPSFQESVERLREQLDFAVKSHLVADVPLGVFLSGGLDSSCIVALMRRHIGGPLKTFTIGYRDATFSELDYAAIVAREFGTEHQVLYLDSLNADYVEQTLYHLDEPMTDLSTVPLYLLCRQAREQVTVCLSGEGADESFAGYDRFKASRLNRCFSLLPAALRHRLVGPLVERLPDQPQKKGAINMLKRFVEGALLPEDGGHLRWQYFLNKHLESRLFQDSFRTAINGDPFWQLREYARKAGAADAVNREIYLDLRFMMTDSVLMKVDRMSMASSLEIRVPLLDHVLVSFLASLPGDWKLHRMTTKYIFRAALEGLLPDKIVHRGKQGYSLPVKHLLRGQLRDYMIERLHSSAILREYMHMDAIDTLIEEHTAMRQNHNHTLWALLNVAIWHDRFFN</sequence>
<dbReference type="InterPro" id="IPR006426">
    <property type="entry name" value="Asn_synth_AEB"/>
</dbReference>
<dbReference type="InterPro" id="IPR001962">
    <property type="entry name" value="Asn_synthase"/>
</dbReference>
<evidence type="ECO:0000256" key="4">
    <source>
        <dbReference type="ARBA" id="ARBA00022741"/>
    </source>
</evidence>
<feature type="binding site" evidence="9">
    <location>
        <position position="287"/>
    </location>
    <ligand>
        <name>ATP</name>
        <dbReference type="ChEBI" id="CHEBI:30616"/>
    </ligand>
</feature>
<dbReference type="NCBIfam" id="TIGR01536">
    <property type="entry name" value="asn_synth_AEB"/>
    <property type="match status" value="1"/>
</dbReference>
<protein>
    <recommendedName>
        <fullName evidence="3">asparagine synthase (glutamine-hydrolyzing)</fullName>
        <ecNumber evidence="3">6.3.5.4</ecNumber>
    </recommendedName>
</protein>
<evidence type="ECO:0000256" key="8">
    <source>
        <dbReference type="PIRSR" id="PIRSR001589-1"/>
    </source>
</evidence>
<dbReference type="SUPFAM" id="SSF52402">
    <property type="entry name" value="Adenine nucleotide alpha hydrolases-like"/>
    <property type="match status" value="1"/>
</dbReference>
<dbReference type="Gene3D" id="3.40.50.620">
    <property type="entry name" value="HUPs"/>
    <property type="match status" value="1"/>
</dbReference>
<dbReference type="Gene3D" id="3.60.20.10">
    <property type="entry name" value="Glutamine Phosphoribosylpyrophosphate, subunit 1, domain 1"/>
    <property type="match status" value="1"/>
</dbReference>
<dbReference type="Pfam" id="PF00733">
    <property type="entry name" value="Asn_synthase"/>
    <property type="match status" value="1"/>
</dbReference>
<dbReference type="RefSeq" id="WP_104937364.1">
    <property type="nucleotide sequence ID" value="NZ_CP021255.1"/>
</dbReference>
<dbReference type="Pfam" id="PF13537">
    <property type="entry name" value="GATase_7"/>
    <property type="match status" value="1"/>
</dbReference>
<feature type="binding site" evidence="9">
    <location>
        <position position="95"/>
    </location>
    <ligand>
        <name>L-glutamine</name>
        <dbReference type="ChEBI" id="CHEBI:58359"/>
    </ligand>
</feature>
<evidence type="ECO:0000256" key="7">
    <source>
        <dbReference type="ARBA" id="ARBA00048741"/>
    </source>
</evidence>
<dbReference type="PIRSF" id="PIRSF001589">
    <property type="entry name" value="Asn_synthetase_glu-h"/>
    <property type="match status" value="1"/>
</dbReference>
<dbReference type="SUPFAM" id="SSF56235">
    <property type="entry name" value="N-terminal nucleophile aminohydrolases (Ntn hydrolases)"/>
    <property type="match status" value="1"/>
</dbReference>
<comment type="pathway">
    <text evidence="1">Amino-acid biosynthesis; L-asparagine biosynthesis; L-asparagine from L-aspartate (L-Gln route): step 1/1.</text>
</comment>
<evidence type="ECO:0000256" key="3">
    <source>
        <dbReference type="ARBA" id="ARBA00012737"/>
    </source>
</evidence>
<dbReference type="PANTHER" id="PTHR43284">
    <property type="entry name" value="ASPARAGINE SYNTHETASE (GLUTAMINE-HYDROLYZING)"/>
    <property type="match status" value="1"/>
</dbReference>
<keyword evidence="6 8" id="KW-0315">Glutamine amidotransferase</keyword>
<feature type="domain" description="Glutamine amidotransferase type-2" evidence="11">
    <location>
        <begin position="2"/>
        <end position="212"/>
    </location>
</feature>
<accession>A0A2L1GR84</accession>
<dbReference type="OrthoDB" id="9763290at2"/>
<feature type="binding site" evidence="9">
    <location>
        <begin position="359"/>
        <end position="360"/>
    </location>
    <ligand>
        <name>ATP</name>
        <dbReference type="ChEBI" id="CHEBI:30616"/>
    </ligand>
</feature>
<comment type="catalytic activity">
    <reaction evidence="7">
        <text>L-aspartate + L-glutamine + ATP + H2O = L-asparagine + L-glutamate + AMP + diphosphate + H(+)</text>
        <dbReference type="Rhea" id="RHEA:12228"/>
        <dbReference type="ChEBI" id="CHEBI:15377"/>
        <dbReference type="ChEBI" id="CHEBI:15378"/>
        <dbReference type="ChEBI" id="CHEBI:29985"/>
        <dbReference type="ChEBI" id="CHEBI:29991"/>
        <dbReference type="ChEBI" id="CHEBI:30616"/>
        <dbReference type="ChEBI" id="CHEBI:33019"/>
        <dbReference type="ChEBI" id="CHEBI:58048"/>
        <dbReference type="ChEBI" id="CHEBI:58359"/>
        <dbReference type="ChEBI" id="CHEBI:456215"/>
        <dbReference type="EC" id="6.3.5.4"/>
    </reaction>
</comment>
<dbReference type="PANTHER" id="PTHR43284:SF1">
    <property type="entry name" value="ASPARAGINE SYNTHETASE"/>
    <property type="match status" value="1"/>
</dbReference>
<keyword evidence="8" id="KW-0061">Asparagine biosynthesis</keyword>
<keyword evidence="8" id="KW-0028">Amino-acid biosynthesis</keyword>
<evidence type="ECO:0000256" key="2">
    <source>
        <dbReference type="ARBA" id="ARBA00005752"/>
    </source>
</evidence>
<feature type="active site" description="For GATase activity" evidence="8">
    <location>
        <position position="2"/>
    </location>
</feature>
<reference evidence="12 13" key="1">
    <citation type="journal article" date="2018" name="MBio">
        <title>Insights into the evolution of host association through the isolation and characterization of a novel human periodontal pathobiont, Desulfobulbus oralis.</title>
        <authorList>
            <person name="Cross K.L."/>
            <person name="Chirania P."/>
            <person name="Xiong W."/>
            <person name="Beall C.J."/>
            <person name="Elkins J.G."/>
            <person name="Giannone R.J."/>
            <person name="Griffen A.L."/>
            <person name="Guss A.M."/>
            <person name="Hettich R.L."/>
            <person name="Joshi S.S."/>
            <person name="Mokrzan E.M."/>
            <person name="Martin R.K."/>
            <person name="Zhulin I.B."/>
            <person name="Leys E.J."/>
            <person name="Podar M."/>
        </authorList>
    </citation>
    <scope>NUCLEOTIDE SEQUENCE [LARGE SCALE GENOMIC DNA]</scope>
    <source>
        <strain evidence="12 13">ORNL</strain>
    </source>
</reference>
<keyword evidence="5 9" id="KW-0067">ATP-binding</keyword>
<feature type="site" description="Important for beta-aspartyl-AMP intermediate formation" evidence="10">
    <location>
        <position position="361"/>
    </location>
</feature>
<dbReference type="GO" id="GO:0005524">
    <property type="term" value="F:ATP binding"/>
    <property type="evidence" value="ECO:0007669"/>
    <property type="project" value="UniProtKB-KW"/>
</dbReference>
<evidence type="ECO:0000256" key="1">
    <source>
        <dbReference type="ARBA" id="ARBA00005187"/>
    </source>
</evidence>
<dbReference type="GO" id="GO:0006529">
    <property type="term" value="P:asparagine biosynthetic process"/>
    <property type="evidence" value="ECO:0007669"/>
    <property type="project" value="UniProtKB-KW"/>
</dbReference>
<dbReference type="CDD" id="cd01991">
    <property type="entry name" value="Asn_synthase_B_C"/>
    <property type="match status" value="1"/>
</dbReference>
<dbReference type="InterPro" id="IPR029055">
    <property type="entry name" value="Ntn_hydrolases_N"/>
</dbReference>